<name>A0ABW0XC15_9ACTN</name>
<dbReference type="RefSeq" id="WP_380228341.1">
    <property type="nucleotide sequence ID" value="NZ_JBHSOF010000043.1"/>
</dbReference>
<keyword evidence="1" id="KW-0812">Transmembrane</keyword>
<protein>
    <submittedName>
        <fullName evidence="2">Uncharacterized protein</fullName>
    </submittedName>
</protein>
<accession>A0ABW0XC15</accession>
<evidence type="ECO:0000256" key="1">
    <source>
        <dbReference type="SAM" id="Phobius"/>
    </source>
</evidence>
<keyword evidence="3" id="KW-1185">Reference proteome</keyword>
<sequence length="93" mass="10105">MDLITYKAQDTGPDAPAHPSWAHRAWHWLCSLTPTAVVFMVGLSLGLGAVASQVTWLPMLIVFSVIWGATLLALVGVIARWVTPGRGRHRMAT</sequence>
<reference evidence="3" key="1">
    <citation type="journal article" date="2019" name="Int. J. Syst. Evol. Microbiol.">
        <title>The Global Catalogue of Microorganisms (GCM) 10K type strain sequencing project: providing services to taxonomists for standard genome sequencing and annotation.</title>
        <authorList>
            <consortium name="The Broad Institute Genomics Platform"/>
            <consortium name="The Broad Institute Genome Sequencing Center for Infectious Disease"/>
            <person name="Wu L."/>
            <person name="Ma J."/>
        </authorList>
    </citation>
    <scope>NUCLEOTIDE SEQUENCE [LARGE SCALE GENOMIC DNA]</scope>
    <source>
        <strain evidence="3">CGMCC 4.1437</strain>
    </source>
</reference>
<dbReference type="EMBL" id="JBHSOF010000043">
    <property type="protein sequence ID" value="MFC5666644.1"/>
    <property type="molecule type" value="Genomic_DNA"/>
</dbReference>
<proteinExistence type="predicted"/>
<evidence type="ECO:0000313" key="3">
    <source>
        <dbReference type="Proteomes" id="UP001595975"/>
    </source>
</evidence>
<evidence type="ECO:0000313" key="2">
    <source>
        <dbReference type="EMBL" id="MFC5666644.1"/>
    </source>
</evidence>
<dbReference type="Proteomes" id="UP001595975">
    <property type="component" value="Unassembled WGS sequence"/>
</dbReference>
<keyword evidence="1" id="KW-0472">Membrane</keyword>
<comment type="caution">
    <text evidence="2">The sequence shown here is derived from an EMBL/GenBank/DDBJ whole genome shotgun (WGS) entry which is preliminary data.</text>
</comment>
<feature type="transmembrane region" description="Helical" evidence="1">
    <location>
        <begin position="56"/>
        <end position="82"/>
    </location>
</feature>
<keyword evidence="1" id="KW-1133">Transmembrane helix</keyword>
<feature type="transmembrane region" description="Helical" evidence="1">
    <location>
        <begin position="28"/>
        <end position="50"/>
    </location>
</feature>
<organism evidence="2 3">
    <name type="scientific">Kitasatospora misakiensis</name>
    <dbReference type="NCBI Taxonomy" id="67330"/>
    <lineage>
        <taxon>Bacteria</taxon>
        <taxon>Bacillati</taxon>
        <taxon>Actinomycetota</taxon>
        <taxon>Actinomycetes</taxon>
        <taxon>Kitasatosporales</taxon>
        <taxon>Streptomycetaceae</taxon>
        <taxon>Kitasatospora</taxon>
    </lineage>
</organism>
<gene>
    <name evidence="2" type="ORF">ACFP3U_27220</name>
</gene>